<sequence>MNHQGNFNDSPKTHGRHGGLIYQLHVGQKQIQPEEFNFSYRIMTYNLLDQPSVIPQP</sequence>
<dbReference type="AlphaFoldDB" id="A0AAU8J9E9"/>
<accession>A0AAU8J9E9</accession>
<gene>
    <name evidence="1" type="ORF">ABWT76_004055</name>
</gene>
<name>A0AAU8J9E9_9CYAN</name>
<protein>
    <submittedName>
        <fullName evidence="1">Uncharacterized protein</fullName>
    </submittedName>
</protein>
<dbReference type="RefSeq" id="WP_190879895.1">
    <property type="nucleotide sequence ID" value="NZ_CP159837.1"/>
</dbReference>
<evidence type="ECO:0000313" key="1">
    <source>
        <dbReference type="EMBL" id="XCM35380.1"/>
    </source>
</evidence>
<reference evidence="1" key="1">
    <citation type="submission" date="2024-07" db="EMBL/GenBank/DDBJ databases">
        <authorList>
            <person name="Kim Y.J."/>
            <person name="Jeong J.Y."/>
        </authorList>
    </citation>
    <scope>NUCLEOTIDE SEQUENCE</scope>
    <source>
        <strain evidence="1">GIHE-MW2</strain>
    </source>
</reference>
<dbReference type="EMBL" id="CP159837">
    <property type="protein sequence ID" value="XCM35380.1"/>
    <property type="molecule type" value="Genomic_DNA"/>
</dbReference>
<organism evidence="1">
    <name type="scientific">Planktothricoides raciborskii GIHE-MW2</name>
    <dbReference type="NCBI Taxonomy" id="2792601"/>
    <lineage>
        <taxon>Bacteria</taxon>
        <taxon>Bacillati</taxon>
        <taxon>Cyanobacteriota</taxon>
        <taxon>Cyanophyceae</taxon>
        <taxon>Oscillatoriophycideae</taxon>
        <taxon>Oscillatoriales</taxon>
        <taxon>Oscillatoriaceae</taxon>
        <taxon>Planktothricoides</taxon>
    </lineage>
</organism>
<proteinExistence type="predicted"/>